<evidence type="ECO:0000313" key="2">
    <source>
        <dbReference type="EMBL" id="MDN2479970.1"/>
    </source>
</evidence>
<evidence type="ECO:0000259" key="1">
    <source>
        <dbReference type="Pfam" id="PF01755"/>
    </source>
</evidence>
<dbReference type="InterPro" id="IPR002654">
    <property type="entry name" value="Glyco_trans_25"/>
</dbReference>
<name>A0ABT7XW44_9VIBR</name>
<sequence>MKAYCITLKGCEDRQQHIQSTLSKMPLDIEFFFGVDARVDDHHLLSHYDEKGFSYNLGRPAVLGELGCYASHYLIWQKCVEENEPVIVFEDDFNIDSTFEDSLDIAKQHIDSCGYIRLENTGRKILSYKTHTYGKQNLVKFLKVPQCTTAYAISPLAAKRFLENSQTFEFPVDVFLRNVWIHKQPMFGVWQSGLWGGNKPSLIGDRKRKGKKNYAIATMRLLNKAKSMILNLTQNLVHLRTLGATYKPKGLFRGM</sequence>
<keyword evidence="3" id="KW-1185">Reference proteome</keyword>
<dbReference type="Pfam" id="PF01755">
    <property type="entry name" value="Glyco_transf_25"/>
    <property type="match status" value="1"/>
</dbReference>
<feature type="domain" description="Glycosyl transferase family 25" evidence="1">
    <location>
        <begin position="2"/>
        <end position="175"/>
    </location>
</feature>
<accession>A0ABT7XW44</accession>
<evidence type="ECO:0000313" key="3">
    <source>
        <dbReference type="Proteomes" id="UP001169719"/>
    </source>
</evidence>
<gene>
    <name evidence="2" type="ORF">QWJ08_00825</name>
</gene>
<dbReference type="Proteomes" id="UP001169719">
    <property type="component" value="Unassembled WGS sequence"/>
</dbReference>
<protein>
    <submittedName>
        <fullName evidence="2">Glycosyltransferase family 25 protein</fullName>
    </submittedName>
</protein>
<dbReference type="EMBL" id="JAUEOZ010000001">
    <property type="protein sequence ID" value="MDN2479970.1"/>
    <property type="molecule type" value="Genomic_DNA"/>
</dbReference>
<proteinExistence type="predicted"/>
<reference evidence="2" key="1">
    <citation type="submission" date="2024-05" db="EMBL/GenBank/DDBJ databases">
        <title>Genome Sequences of Four Agar- Degrading Marine Bacteria.</title>
        <authorList>
            <person name="Phillips E.K."/>
            <person name="Shaffer J.C."/>
            <person name="Henson M.W."/>
            <person name="Temperton B."/>
            <person name="Thrash C.J."/>
            <person name="Martin M.O."/>
        </authorList>
    </citation>
    <scope>NUCLEOTIDE SEQUENCE</scope>
    <source>
        <strain evidence="2">EKP203</strain>
    </source>
</reference>
<dbReference type="RefSeq" id="WP_289960293.1">
    <property type="nucleotide sequence ID" value="NZ_JAUEOZ010000001.1"/>
</dbReference>
<organism evidence="2 3">
    <name type="scientific">Vibrio agarivorans</name>
    <dbReference type="NCBI Taxonomy" id="153622"/>
    <lineage>
        <taxon>Bacteria</taxon>
        <taxon>Pseudomonadati</taxon>
        <taxon>Pseudomonadota</taxon>
        <taxon>Gammaproteobacteria</taxon>
        <taxon>Vibrionales</taxon>
        <taxon>Vibrionaceae</taxon>
        <taxon>Vibrio</taxon>
    </lineage>
</organism>
<comment type="caution">
    <text evidence="2">The sequence shown here is derived from an EMBL/GenBank/DDBJ whole genome shotgun (WGS) entry which is preliminary data.</text>
</comment>
<dbReference type="CDD" id="cd06532">
    <property type="entry name" value="Glyco_transf_25"/>
    <property type="match status" value="1"/>
</dbReference>